<proteinExistence type="predicted"/>
<evidence type="ECO:0000259" key="2">
    <source>
        <dbReference type="Pfam" id="PF04480"/>
    </source>
</evidence>
<comment type="caution">
    <text evidence="3">The sequence shown here is derived from an EMBL/GenBank/DDBJ whole genome shotgun (WGS) entry which is preliminary data.</text>
</comment>
<protein>
    <recommendedName>
        <fullName evidence="2">DUF559 domain-containing protein</fullName>
    </recommendedName>
</protein>
<gene>
    <name evidence="3" type="ORF">Mco01_22120</name>
</gene>
<dbReference type="RefSeq" id="WP_204056761.1">
    <property type="nucleotide sequence ID" value="NZ_BAAAGP010000016.1"/>
</dbReference>
<dbReference type="Proteomes" id="UP000603904">
    <property type="component" value="Unassembled WGS sequence"/>
</dbReference>
<dbReference type="Gene3D" id="3.40.960.10">
    <property type="entry name" value="VSR Endonuclease"/>
    <property type="match status" value="1"/>
</dbReference>
<feature type="domain" description="DUF559" evidence="2">
    <location>
        <begin position="344"/>
        <end position="418"/>
    </location>
</feature>
<feature type="compositionally biased region" description="Low complexity" evidence="1">
    <location>
        <begin position="269"/>
        <end position="283"/>
    </location>
</feature>
<dbReference type="Pfam" id="PF04480">
    <property type="entry name" value="DUF559"/>
    <property type="match status" value="1"/>
</dbReference>
<dbReference type="InterPro" id="IPR007569">
    <property type="entry name" value="DUF559"/>
</dbReference>
<accession>A0ABQ4FWQ4</accession>
<evidence type="ECO:0000313" key="4">
    <source>
        <dbReference type="Proteomes" id="UP000603904"/>
    </source>
</evidence>
<evidence type="ECO:0000313" key="3">
    <source>
        <dbReference type="EMBL" id="GIH39212.1"/>
    </source>
</evidence>
<evidence type="ECO:0000256" key="1">
    <source>
        <dbReference type="SAM" id="MobiDB-lite"/>
    </source>
</evidence>
<keyword evidence="4" id="KW-1185">Reference proteome</keyword>
<dbReference type="EMBL" id="BOOC01000006">
    <property type="protein sequence ID" value="GIH39212.1"/>
    <property type="molecule type" value="Genomic_DNA"/>
</dbReference>
<feature type="region of interest" description="Disordered" evidence="1">
    <location>
        <begin position="244"/>
        <end position="295"/>
    </location>
</feature>
<name>A0ABQ4FWQ4_9ACTN</name>
<organism evidence="3 4">
    <name type="scientific">Microbispora corallina</name>
    <dbReference type="NCBI Taxonomy" id="83302"/>
    <lineage>
        <taxon>Bacteria</taxon>
        <taxon>Bacillati</taxon>
        <taxon>Actinomycetota</taxon>
        <taxon>Actinomycetes</taxon>
        <taxon>Streptosporangiales</taxon>
        <taxon>Streptosporangiaceae</taxon>
        <taxon>Microbispora</taxon>
    </lineage>
</organism>
<dbReference type="SUPFAM" id="SSF52980">
    <property type="entry name" value="Restriction endonuclease-like"/>
    <property type="match status" value="1"/>
</dbReference>
<reference evidence="3 4" key="1">
    <citation type="submission" date="2021-01" db="EMBL/GenBank/DDBJ databases">
        <title>Whole genome shotgun sequence of Microbispora corallina NBRC 16416.</title>
        <authorList>
            <person name="Komaki H."/>
            <person name="Tamura T."/>
        </authorList>
    </citation>
    <scope>NUCLEOTIDE SEQUENCE [LARGE SCALE GENOMIC DNA]</scope>
    <source>
        <strain evidence="3 4">NBRC 16416</strain>
    </source>
</reference>
<dbReference type="InterPro" id="IPR011335">
    <property type="entry name" value="Restrct_endonuc-II-like"/>
</dbReference>
<sequence length="433" mass="44020">MTGAWARLPTGRVVRVETAPPLDPLPDDAPAVLTYAPPPASSVGALVAAVLSDLDRAAGDLFPAWLPGAEGVGDAGGADAAAVRALALSAASSSRHFGPFLADLAERSLRATSAPDVGTARGGVGGRSVAGLEDADTGHGGAGFRAALAERGGANAGGGGGGAGARRFAPEVRAAGLARVIAAGFRRDSAALLVLVPPGLSPTGEEVLVAASEWLAHHGGFGVWLAGAPLLAVDRVPTAAVRLPAAPPEGVPPYQAGGNGAVPDGAGAGAHSGSRSPRGRAVSPGGGVSDGSPLEVGGEAAASRLGYPAVIGFPHPASRAEKSLEAALAALPWAAGRAWNQLHRASPILPAVRVDLMWRAERCAVEIDGPEHRRPPVFEADRRRDVRLQLDGYAVLRFTNDQIMTEMDIVLRQLERFLHQRRSGTFEGSTPHA</sequence>